<reference evidence="3 4" key="1">
    <citation type="submission" date="2015-12" db="EMBL/GenBank/DDBJ databases">
        <title>Draft genome sequence of Moniliophthora roreri, the causal agent of frosty pod rot of cacao.</title>
        <authorList>
            <person name="Aime M.C."/>
            <person name="Diaz-Valderrama J.R."/>
            <person name="Kijpornyongpan T."/>
            <person name="Phillips-Mora W."/>
        </authorList>
    </citation>
    <scope>NUCLEOTIDE SEQUENCE [LARGE SCALE GENOMIC DNA]</scope>
    <source>
        <strain evidence="3 4">MCA 2952</strain>
    </source>
</reference>
<accession>A0A0W0FDN5</accession>
<sequence>MQTETPSLMNAEAHRLPKPPMTSQVLRTPHWCRSALERLFYEDPGVQGCGWFHRYREDPLHIYGNLVRVFCNIIFAPAATIPVGGKIAGAVYNFVQANWQGEHVNLPKAVLRNPPAYPENEDEVPNASTSSSATTRTTASPSDDNMEVYEKTNFEPRWMLLVSIRDGQYAGHRQINWTKKYRENGYTTLSYNMEAAVTLFQEAGKELNDPKPDGNASFSLRDRRRISKQFLMEYCSAIRDRGESPDREEFIWLDEFCLSRERHTDEEHQDDQVEREEAGKERSEELGRLADIFGGAQTVVAFCNVVDCDHWTLDCGWGNRLFTLGEILHANEVRRMTRRVLRDDHGRESKQSYLYTQSARSFRERMMYHAAVANKWHLHSILRQSNNGGNDTWQMMIHALIVEAIRRDQETGYHDHELIGKGLNGLLPRRARLHHLKGKDGWADLAWLLELNQGFYNTAALAAMCRLHDKPEVGNGWLGPPIEPKAGNERLEPLVTAFTVSGKDKNGKTIAPLNIVDVQTIGLHPGVKRDSMALYRNPDARVMKVLSSVLIVLCWIIALALFIAAGATAKGNLAVGGFIVLWITSIAFNFFRLLIGAIYLEHSGWVFLSESKLDDGSKGDIAWGSNPVKVLQQLDPSVTRLSEWGDEQMVPTWDVPGSGYKQGHLVDLCTKIKVRVVVSKKPNAMVVLGVHGSGITYMLLDRPNMVNTIATKVGMASLPPFTLAATVKTGSVRVGSGGGIAKDGVPVSIWDKVEKVVKVGAAVVHKGIEVSAE</sequence>
<dbReference type="AlphaFoldDB" id="A0A0W0FDN5"/>
<evidence type="ECO:0000313" key="4">
    <source>
        <dbReference type="Proteomes" id="UP000054988"/>
    </source>
</evidence>
<dbReference type="EMBL" id="LATX01002080">
    <property type="protein sequence ID" value="KTB34422.1"/>
    <property type="molecule type" value="Genomic_DNA"/>
</dbReference>
<proteinExistence type="predicted"/>
<feature type="region of interest" description="Disordered" evidence="1">
    <location>
        <begin position="263"/>
        <end position="282"/>
    </location>
</feature>
<dbReference type="eggNOG" id="ENOG502R0WW">
    <property type="taxonomic scope" value="Eukaryota"/>
</dbReference>
<dbReference type="Proteomes" id="UP000054988">
    <property type="component" value="Unassembled WGS sequence"/>
</dbReference>
<keyword evidence="2" id="KW-0812">Transmembrane</keyword>
<feature type="transmembrane region" description="Helical" evidence="2">
    <location>
        <begin position="573"/>
        <end position="595"/>
    </location>
</feature>
<organism evidence="3 4">
    <name type="scientific">Moniliophthora roreri</name>
    <name type="common">Frosty pod rot fungus</name>
    <name type="synonym">Monilia roreri</name>
    <dbReference type="NCBI Taxonomy" id="221103"/>
    <lineage>
        <taxon>Eukaryota</taxon>
        <taxon>Fungi</taxon>
        <taxon>Dikarya</taxon>
        <taxon>Basidiomycota</taxon>
        <taxon>Agaricomycotina</taxon>
        <taxon>Agaricomycetes</taxon>
        <taxon>Agaricomycetidae</taxon>
        <taxon>Agaricales</taxon>
        <taxon>Marasmiineae</taxon>
        <taxon>Marasmiaceae</taxon>
        <taxon>Moniliophthora</taxon>
    </lineage>
</organism>
<evidence type="ECO:0000313" key="3">
    <source>
        <dbReference type="EMBL" id="KTB34422.1"/>
    </source>
</evidence>
<gene>
    <name evidence="3" type="ORF">WG66_13013</name>
</gene>
<name>A0A0W0FDN5_MONRR</name>
<keyword evidence="2" id="KW-1133">Transmembrane helix</keyword>
<feature type="compositionally biased region" description="Low complexity" evidence="1">
    <location>
        <begin position="127"/>
        <end position="140"/>
    </location>
</feature>
<keyword evidence="2" id="KW-0472">Membrane</keyword>
<evidence type="ECO:0008006" key="5">
    <source>
        <dbReference type="Google" id="ProtNLM"/>
    </source>
</evidence>
<feature type="region of interest" description="Disordered" evidence="1">
    <location>
        <begin position="112"/>
        <end position="144"/>
    </location>
</feature>
<feature type="transmembrane region" description="Helical" evidence="2">
    <location>
        <begin position="545"/>
        <end position="567"/>
    </location>
</feature>
<evidence type="ECO:0000256" key="1">
    <source>
        <dbReference type="SAM" id="MobiDB-lite"/>
    </source>
</evidence>
<evidence type="ECO:0000256" key="2">
    <source>
        <dbReference type="SAM" id="Phobius"/>
    </source>
</evidence>
<comment type="caution">
    <text evidence="3">The sequence shown here is derived from an EMBL/GenBank/DDBJ whole genome shotgun (WGS) entry which is preliminary data.</text>
</comment>
<protein>
    <recommendedName>
        <fullName evidence="5">Heterokaryon incompatibility domain-containing protein</fullName>
    </recommendedName>
</protein>